<comment type="similarity">
    <text evidence="5">Belongs to the YqgF HJR family.</text>
</comment>
<evidence type="ECO:0000256" key="4">
    <source>
        <dbReference type="ARBA" id="ARBA00022801"/>
    </source>
</evidence>
<feature type="domain" description="YqgF/RNase H-like" evidence="6">
    <location>
        <begin position="53"/>
        <end position="153"/>
    </location>
</feature>
<evidence type="ECO:0000259" key="6">
    <source>
        <dbReference type="SMART" id="SM00732"/>
    </source>
</evidence>
<dbReference type="EMBL" id="WNZZ01000045">
    <property type="protein sequence ID" value="MUG26477.1"/>
    <property type="molecule type" value="Genomic_DNA"/>
</dbReference>
<keyword evidence="4 5" id="KW-0378">Hydrolase</keyword>
<keyword evidence="2 5" id="KW-0690">Ribosome biogenesis</keyword>
<dbReference type="GO" id="GO:0005829">
    <property type="term" value="C:cytosol"/>
    <property type="evidence" value="ECO:0007669"/>
    <property type="project" value="TreeGrafter"/>
</dbReference>
<evidence type="ECO:0000256" key="2">
    <source>
        <dbReference type="ARBA" id="ARBA00022517"/>
    </source>
</evidence>
<comment type="subcellular location">
    <subcellularLocation>
        <location evidence="5">Cytoplasm</location>
    </subcellularLocation>
</comment>
<dbReference type="AlphaFoldDB" id="A0A6N8F1W2"/>
<comment type="caution">
    <text evidence="7">The sequence shown here is derived from an EMBL/GenBank/DDBJ whole genome shotgun (WGS) entry which is preliminary data.</text>
</comment>
<dbReference type="GO" id="GO:0016788">
    <property type="term" value="F:hydrolase activity, acting on ester bonds"/>
    <property type="evidence" value="ECO:0007669"/>
    <property type="project" value="UniProtKB-UniRule"/>
</dbReference>
<gene>
    <name evidence="7" type="primary">ruvX</name>
    <name evidence="7" type="ORF">GNQ08_29550</name>
</gene>
<dbReference type="Gene3D" id="3.30.420.140">
    <property type="entry name" value="YqgF/RNase H-like domain"/>
    <property type="match status" value="1"/>
</dbReference>
<dbReference type="InterPro" id="IPR012337">
    <property type="entry name" value="RNaseH-like_sf"/>
</dbReference>
<name>A0A6N8F1W2_PAEMA</name>
<dbReference type="SUPFAM" id="SSF53098">
    <property type="entry name" value="Ribonuclease H-like"/>
    <property type="match status" value="1"/>
</dbReference>
<keyword evidence="1 5" id="KW-0963">Cytoplasm</keyword>
<protein>
    <recommendedName>
        <fullName evidence="5">Putative pre-16S rRNA nuclease</fullName>
        <ecNumber evidence="5">3.1.-.-</ecNumber>
    </recommendedName>
</protein>
<dbReference type="EC" id="3.1.-.-" evidence="5"/>
<dbReference type="InterPro" id="IPR006641">
    <property type="entry name" value="YqgF/RNaseH-like_dom"/>
</dbReference>
<dbReference type="PANTHER" id="PTHR33317:SF4">
    <property type="entry name" value="POLYNUCLEOTIDYL TRANSFERASE, RIBONUCLEASE H-LIKE SUPERFAMILY PROTEIN"/>
    <property type="match status" value="1"/>
</dbReference>
<dbReference type="Pfam" id="PF03652">
    <property type="entry name" value="RuvX"/>
    <property type="match status" value="1"/>
</dbReference>
<dbReference type="SMART" id="SM00732">
    <property type="entry name" value="YqgFc"/>
    <property type="match status" value="1"/>
</dbReference>
<comment type="function">
    <text evidence="5">Could be a nuclease involved in processing of the 5'-end of pre-16S rRNA.</text>
</comment>
<dbReference type="PANTHER" id="PTHR33317">
    <property type="entry name" value="POLYNUCLEOTIDYL TRANSFERASE, RIBONUCLEASE H-LIKE SUPERFAMILY PROTEIN"/>
    <property type="match status" value="1"/>
</dbReference>
<dbReference type="GO" id="GO:0000967">
    <property type="term" value="P:rRNA 5'-end processing"/>
    <property type="evidence" value="ECO:0007669"/>
    <property type="project" value="UniProtKB-UniRule"/>
</dbReference>
<proteinExistence type="inferred from homology"/>
<dbReference type="InterPro" id="IPR037027">
    <property type="entry name" value="YqgF/RNaseH-like_dom_sf"/>
</dbReference>
<evidence type="ECO:0000313" key="7">
    <source>
        <dbReference type="EMBL" id="MUG26477.1"/>
    </source>
</evidence>
<dbReference type="GO" id="GO:0004518">
    <property type="term" value="F:nuclease activity"/>
    <property type="evidence" value="ECO:0007669"/>
    <property type="project" value="UniProtKB-KW"/>
</dbReference>
<reference evidence="7 8" key="1">
    <citation type="submission" date="2019-11" db="EMBL/GenBank/DDBJ databases">
        <title>Draft genome sequences of five Paenibacillus species of dairy origin.</title>
        <authorList>
            <person name="Olajide A.M."/>
            <person name="Chen S."/>
            <person name="Lapointe G."/>
        </authorList>
    </citation>
    <scope>NUCLEOTIDE SEQUENCE [LARGE SCALE GENOMIC DNA]</scope>
    <source>
        <strain evidence="7 8">3CT49</strain>
    </source>
</reference>
<evidence type="ECO:0000256" key="5">
    <source>
        <dbReference type="HAMAP-Rule" id="MF_00651"/>
    </source>
</evidence>
<dbReference type="HAMAP" id="MF_00651">
    <property type="entry name" value="Nuclease_YqgF"/>
    <property type="match status" value="1"/>
</dbReference>
<evidence type="ECO:0000313" key="8">
    <source>
        <dbReference type="Proteomes" id="UP000442469"/>
    </source>
</evidence>
<evidence type="ECO:0000256" key="1">
    <source>
        <dbReference type="ARBA" id="ARBA00022490"/>
    </source>
</evidence>
<dbReference type="CDD" id="cd16964">
    <property type="entry name" value="YqgF"/>
    <property type="match status" value="1"/>
</dbReference>
<dbReference type="InterPro" id="IPR005227">
    <property type="entry name" value="YqgF"/>
</dbReference>
<sequence length="190" mass="21141">MLAKPFSPKTFSSAPSSLASSDLKRFEKTHIGSIHFGAEKSAFLNSHLKEQRMRIMGLDYGDRRIGVAVSDAFGWTAQGVEVIERRKEGGEFGRIAELVKQHEVEEIVVGLPKNMNGSIGPRGEICKAFADDLQSRLNLPVHLWDERLTTVSAQRTLLEADVSRKKRKGVVDKMAASLILQNYLDSKSKM</sequence>
<dbReference type="NCBIfam" id="TIGR00250">
    <property type="entry name" value="RNAse_H_YqgF"/>
    <property type="match status" value="1"/>
</dbReference>
<accession>A0A6N8F1W2</accession>
<dbReference type="Proteomes" id="UP000442469">
    <property type="component" value="Unassembled WGS sequence"/>
</dbReference>
<keyword evidence="3 5" id="KW-0540">Nuclease</keyword>
<dbReference type="OrthoDB" id="9796140at2"/>
<evidence type="ECO:0000256" key="3">
    <source>
        <dbReference type="ARBA" id="ARBA00022722"/>
    </source>
</evidence>
<organism evidence="7 8">
    <name type="scientific">Paenibacillus macerans</name>
    <name type="common">Bacillus macerans</name>
    <dbReference type="NCBI Taxonomy" id="44252"/>
    <lineage>
        <taxon>Bacteria</taxon>
        <taxon>Bacillati</taxon>
        <taxon>Bacillota</taxon>
        <taxon>Bacilli</taxon>
        <taxon>Bacillales</taxon>
        <taxon>Paenibacillaceae</taxon>
        <taxon>Paenibacillus</taxon>
    </lineage>
</organism>